<dbReference type="EMBL" id="JADJEV010000001">
    <property type="protein sequence ID" value="MBK6971661.1"/>
    <property type="molecule type" value="Genomic_DNA"/>
</dbReference>
<dbReference type="PIRSF" id="PIRSF028304">
    <property type="entry name" value="UCP028304"/>
    <property type="match status" value="1"/>
</dbReference>
<sequence length="624" mass="69956">MDPRLLRYYNQELAHVREMGAEFALQFPKIAARLGMDGIEVSDPYVERLLEGFAFLAGRVQLKLDAEFPRFTQRMLEIIYPQYLAPTPSMLIAQFKPDLSDSNLVRGFTVPRGSSMRSLLGKGDLTACEFRTAHDVRLFPLEVAAASYFAFAPDLPLPQLPGGNRIKGGLRIRLRLGGDLDFSQLDLPNLPIHLSGSDEVAFKLHELALGACVGMLVVPTQRPQTWHEFVEPRNVGSVGFDDEQALLPVTLRGFQGYRLVHEYFAFPQRFLFLDLQGLAPGLRRCDSKEVEIVLLFSRGDATLQSVVDASNVSLFCTPAVNLFSKRVDRIHLTDSVYEYHVVPDRTRPMDFEVYDIESVTGYGTGVDAERRFLPFYADFHTEQAEHNAYYTFQREPRLPSAKQKRTGYRSSYIGSEVFVSLVDPQEAPFDADLKQLSIVALCTNRDLSLQMPVGAGATDLTLDATAPLLSIRAIKGPSKPYSSLREGNVAWQFINHLSLNYLSLLHSSEAEGAAALREMLDLYSLSDDVSLSKQIEGLRAVRIRPTVRRFPLPGPVTFGRGLQIELEIDDLSFQGASPFLFGAVMELFLARYVSINSFTETVLRSNSRGELMRWKPRCGIRPIV</sequence>
<dbReference type="AlphaFoldDB" id="A0A9D7E0L1"/>
<dbReference type="NCBIfam" id="TIGR03359">
    <property type="entry name" value="VI_chp_6"/>
    <property type="match status" value="1"/>
</dbReference>
<dbReference type="Pfam" id="PF05947">
    <property type="entry name" value="T6SS_TssF"/>
    <property type="match status" value="1"/>
</dbReference>
<evidence type="ECO:0000313" key="2">
    <source>
        <dbReference type="Proteomes" id="UP000807785"/>
    </source>
</evidence>
<dbReference type="PANTHER" id="PTHR35370">
    <property type="entry name" value="CYTOPLASMIC PROTEIN-RELATED-RELATED"/>
    <property type="match status" value="1"/>
</dbReference>
<accession>A0A9D7E0L1</accession>
<dbReference type="Proteomes" id="UP000807785">
    <property type="component" value="Unassembled WGS sequence"/>
</dbReference>
<proteinExistence type="predicted"/>
<evidence type="ECO:0000313" key="1">
    <source>
        <dbReference type="EMBL" id="MBK6971661.1"/>
    </source>
</evidence>
<organism evidence="1 2">
    <name type="scientific">Candidatus Methylophosphatis roskildensis</name>
    <dbReference type="NCBI Taxonomy" id="2899263"/>
    <lineage>
        <taxon>Bacteria</taxon>
        <taxon>Pseudomonadati</taxon>
        <taxon>Pseudomonadota</taxon>
        <taxon>Betaproteobacteria</taxon>
        <taxon>Nitrosomonadales</taxon>
        <taxon>Sterolibacteriaceae</taxon>
        <taxon>Candidatus Methylophosphatis</taxon>
    </lineage>
</organism>
<gene>
    <name evidence="1" type="primary">tssF</name>
    <name evidence="1" type="ORF">IPH26_01445</name>
</gene>
<comment type="caution">
    <text evidence="1">The sequence shown here is derived from an EMBL/GenBank/DDBJ whole genome shotgun (WGS) entry which is preliminary data.</text>
</comment>
<dbReference type="PANTHER" id="PTHR35370:SF1">
    <property type="entry name" value="TYPE VI SECRETION SYSTEM COMPONENT TSSF1"/>
    <property type="match status" value="1"/>
</dbReference>
<reference evidence="1" key="1">
    <citation type="submission" date="2020-10" db="EMBL/GenBank/DDBJ databases">
        <title>Connecting structure to function with the recovery of over 1000 high-quality activated sludge metagenome-assembled genomes encoding full-length rRNA genes using long-read sequencing.</title>
        <authorList>
            <person name="Singleton C.M."/>
            <person name="Petriglieri F."/>
            <person name="Kristensen J.M."/>
            <person name="Kirkegaard R.H."/>
            <person name="Michaelsen T.Y."/>
            <person name="Andersen M.H."/>
            <person name="Karst S.M."/>
            <person name="Dueholm M.S."/>
            <person name="Nielsen P.H."/>
            <person name="Albertsen M."/>
        </authorList>
    </citation>
    <scope>NUCLEOTIDE SEQUENCE</scope>
    <source>
        <strain evidence="1">Bjer_18-Q3-R1-45_BAT3C.347</strain>
    </source>
</reference>
<name>A0A9D7E0L1_9PROT</name>
<dbReference type="InterPro" id="IPR010272">
    <property type="entry name" value="T6SS_TssF"/>
</dbReference>
<protein>
    <submittedName>
        <fullName evidence="1">Type VI secretion system baseplate subunit TssF</fullName>
    </submittedName>
</protein>